<reference evidence="1 2" key="1">
    <citation type="submission" date="2020-07" db="EMBL/GenBank/DDBJ databases">
        <title>Sequencing the genomes of 1000 actinobacteria strains.</title>
        <authorList>
            <person name="Klenk H.-P."/>
        </authorList>
    </citation>
    <scope>NUCLEOTIDE SEQUENCE [LARGE SCALE GENOMIC DNA]</scope>
    <source>
        <strain evidence="1 2">DSM 17380</strain>
    </source>
</reference>
<dbReference type="EMBL" id="JACCBD010000001">
    <property type="protein sequence ID" value="NYD25793.1"/>
    <property type="molecule type" value="Genomic_DNA"/>
</dbReference>
<comment type="caution">
    <text evidence="1">The sequence shown here is derived from an EMBL/GenBank/DDBJ whole genome shotgun (WGS) entry which is preliminary data.</text>
</comment>
<organism evidence="1 2">
    <name type="scientific">Leucobacter aridicollis</name>
    <dbReference type="NCBI Taxonomy" id="283878"/>
    <lineage>
        <taxon>Bacteria</taxon>
        <taxon>Bacillati</taxon>
        <taxon>Actinomycetota</taxon>
        <taxon>Actinomycetes</taxon>
        <taxon>Micrococcales</taxon>
        <taxon>Microbacteriaceae</taxon>
        <taxon>Leucobacter</taxon>
    </lineage>
</organism>
<proteinExistence type="predicted"/>
<dbReference type="RefSeq" id="WP_185986199.1">
    <property type="nucleotide sequence ID" value="NZ_BAAALZ010000002.1"/>
</dbReference>
<gene>
    <name evidence="1" type="ORF">BJ960_000596</name>
</gene>
<dbReference type="Proteomes" id="UP000586095">
    <property type="component" value="Unassembled WGS sequence"/>
</dbReference>
<evidence type="ECO:0000313" key="2">
    <source>
        <dbReference type="Proteomes" id="UP000586095"/>
    </source>
</evidence>
<keyword evidence="2" id="KW-1185">Reference proteome</keyword>
<protein>
    <submittedName>
        <fullName evidence="1">Uncharacterized protein</fullName>
    </submittedName>
</protein>
<accession>A0A852QU57</accession>
<sequence length="112" mass="12615">MGLRITLEIENPNEPPAVDVHSEWAQFALWMSGKHGYGNLAGHEIGLSPERVRALCEWGDRADAVFPADDPASFELSDDFLQEGYELARRVRAELPAEWVVTTLEPRVEVIR</sequence>
<name>A0A852QU57_9MICO</name>
<evidence type="ECO:0000313" key="1">
    <source>
        <dbReference type="EMBL" id="NYD25793.1"/>
    </source>
</evidence>
<dbReference type="AlphaFoldDB" id="A0A852QU57"/>